<evidence type="ECO:0000256" key="4">
    <source>
        <dbReference type="ARBA" id="ARBA00022679"/>
    </source>
</evidence>
<protein>
    <recommendedName>
        <fullName evidence="3 10">Gluconokinase</fullName>
        <ecNumber evidence="3 10">2.7.1.12</ecNumber>
    </recommendedName>
</protein>
<evidence type="ECO:0000313" key="11">
    <source>
        <dbReference type="EMBL" id="AFD25591.1"/>
    </source>
</evidence>
<evidence type="ECO:0000256" key="7">
    <source>
        <dbReference type="ARBA" id="ARBA00022840"/>
    </source>
</evidence>
<keyword evidence="8" id="KW-0311">Gluconate utilization</keyword>
<dbReference type="GO" id="GO:0046316">
    <property type="term" value="F:gluconokinase activity"/>
    <property type="evidence" value="ECO:0007669"/>
    <property type="project" value="UniProtKB-EC"/>
</dbReference>
<comment type="catalytic activity">
    <reaction evidence="9 10">
        <text>D-gluconate + ATP = 6-phospho-D-gluconate + ADP + H(+)</text>
        <dbReference type="Rhea" id="RHEA:19433"/>
        <dbReference type="ChEBI" id="CHEBI:15378"/>
        <dbReference type="ChEBI" id="CHEBI:18391"/>
        <dbReference type="ChEBI" id="CHEBI:30616"/>
        <dbReference type="ChEBI" id="CHEBI:58759"/>
        <dbReference type="ChEBI" id="CHEBI:456216"/>
        <dbReference type="EC" id="2.7.1.12"/>
    </reaction>
</comment>
<proteinExistence type="inferred from homology"/>
<dbReference type="InterPro" id="IPR027417">
    <property type="entry name" value="P-loop_NTPase"/>
</dbReference>
<dbReference type="PATRIC" id="fig|745776.4.peg.1710"/>
<evidence type="ECO:0000256" key="2">
    <source>
        <dbReference type="ARBA" id="ARBA00008420"/>
    </source>
</evidence>
<name>H8GVM9_DEIGI</name>
<evidence type="ECO:0000256" key="8">
    <source>
        <dbReference type="ARBA" id="ARBA00023064"/>
    </source>
</evidence>
<dbReference type="EC" id="2.7.1.12" evidence="3 10"/>
<evidence type="ECO:0000256" key="3">
    <source>
        <dbReference type="ARBA" id="ARBA00012054"/>
    </source>
</evidence>
<evidence type="ECO:0000256" key="9">
    <source>
        <dbReference type="ARBA" id="ARBA00048090"/>
    </source>
</evidence>
<dbReference type="GO" id="GO:0005524">
    <property type="term" value="F:ATP binding"/>
    <property type="evidence" value="ECO:0007669"/>
    <property type="project" value="UniProtKB-KW"/>
</dbReference>
<sequence>MLPVMTPPAPSPLHLVVMGVSGSGKTTVARALAAELGLTFAEADDFHPPANIAKMTAGIPLTDEDRWPWLRALRGWMADRDARGESTVVTCSALKRSYRDLLRGAGARVQFIDLEGRPELLAARMAGRSGHFMPAALLDSQLDALEPPTPDEQAWTYDVARPPTEIVAEVAARVRRELGQHPAWPPVTPFPG</sequence>
<dbReference type="KEGG" id="dgo:DGo_CA1664"/>
<evidence type="ECO:0000256" key="10">
    <source>
        <dbReference type="RuleBase" id="RU363066"/>
    </source>
</evidence>
<gene>
    <name evidence="11" type="primary">gntK</name>
    <name evidence="11" type="ordered locus">DGo_CA1664</name>
</gene>
<evidence type="ECO:0000313" key="12">
    <source>
        <dbReference type="Proteomes" id="UP000007575"/>
    </source>
</evidence>
<dbReference type="Gene3D" id="3.40.50.300">
    <property type="entry name" value="P-loop containing nucleotide triphosphate hydrolases"/>
    <property type="match status" value="1"/>
</dbReference>
<dbReference type="CDD" id="cd02021">
    <property type="entry name" value="GntK"/>
    <property type="match status" value="1"/>
</dbReference>
<keyword evidence="4 10" id="KW-0808">Transferase</keyword>
<dbReference type="FunFam" id="3.40.50.300:FF:000522">
    <property type="entry name" value="Gluconokinase"/>
    <property type="match status" value="1"/>
</dbReference>
<dbReference type="GO" id="GO:0019521">
    <property type="term" value="P:D-gluconate metabolic process"/>
    <property type="evidence" value="ECO:0007669"/>
    <property type="project" value="UniProtKB-KW"/>
</dbReference>
<evidence type="ECO:0000256" key="5">
    <source>
        <dbReference type="ARBA" id="ARBA00022741"/>
    </source>
</evidence>
<dbReference type="GO" id="GO:0005737">
    <property type="term" value="C:cytoplasm"/>
    <property type="evidence" value="ECO:0007669"/>
    <property type="project" value="TreeGrafter"/>
</dbReference>
<dbReference type="Pfam" id="PF13671">
    <property type="entry name" value="AAA_33"/>
    <property type="match status" value="1"/>
</dbReference>
<dbReference type="HOGENOM" id="CLU_077168_4_1_0"/>
<keyword evidence="5 10" id="KW-0547">Nucleotide-binding</keyword>
<dbReference type="PANTHER" id="PTHR43442">
    <property type="entry name" value="GLUCONOKINASE-RELATED"/>
    <property type="match status" value="1"/>
</dbReference>
<accession>H8GVM9</accession>
<keyword evidence="12" id="KW-1185">Reference proteome</keyword>
<dbReference type="Proteomes" id="UP000007575">
    <property type="component" value="Chromosome"/>
</dbReference>
<organism evidence="11 12">
    <name type="scientific">Deinococcus gobiensis (strain DSM 21396 / JCM 16679 / CGMCC 1.7299 / I-0)</name>
    <dbReference type="NCBI Taxonomy" id="745776"/>
    <lineage>
        <taxon>Bacteria</taxon>
        <taxon>Thermotogati</taxon>
        <taxon>Deinococcota</taxon>
        <taxon>Deinococci</taxon>
        <taxon>Deinococcales</taxon>
        <taxon>Deinococcaceae</taxon>
        <taxon>Deinococcus</taxon>
    </lineage>
</organism>
<reference evidence="11 12" key="1">
    <citation type="journal article" date="2012" name="PLoS ONE">
        <title>Genome sequence and transcriptome analysis of the radioresistant bacterium Deinococcus gobiensis: insights into the extreme environmental adaptations.</title>
        <authorList>
            <person name="Yuan M."/>
            <person name="Chen M."/>
            <person name="Zhang W."/>
            <person name="Lu W."/>
            <person name="Wang J."/>
            <person name="Yang M."/>
            <person name="Zhao P."/>
            <person name="Tang R."/>
            <person name="Li X."/>
            <person name="Hao Y."/>
            <person name="Zhou Z."/>
            <person name="Zhan Y."/>
            <person name="Yu H."/>
            <person name="Teng C."/>
            <person name="Yan Y."/>
            <person name="Ping S."/>
            <person name="Wang Y."/>
            <person name="Lin M."/>
        </authorList>
    </citation>
    <scope>NUCLEOTIDE SEQUENCE [LARGE SCALE GENOMIC DNA]</scope>
    <source>
        <strain evidence="11 12">I-0</strain>
    </source>
</reference>
<dbReference type="NCBIfam" id="TIGR01313">
    <property type="entry name" value="therm_gnt_kin"/>
    <property type="match status" value="1"/>
</dbReference>
<comment type="pathway">
    <text evidence="1">Carbohydrate acid metabolism.</text>
</comment>
<keyword evidence="7 10" id="KW-0067">ATP-binding</keyword>
<evidence type="ECO:0000256" key="1">
    <source>
        <dbReference type="ARBA" id="ARBA00004761"/>
    </source>
</evidence>
<dbReference type="AlphaFoldDB" id="H8GVM9"/>
<keyword evidence="6 10" id="KW-0418">Kinase</keyword>
<dbReference type="InterPro" id="IPR006001">
    <property type="entry name" value="Therm_gnt_kin"/>
</dbReference>
<dbReference type="SUPFAM" id="SSF52540">
    <property type="entry name" value="P-loop containing nucleoside triphosphate hydrolases"/>
    <property type="match status" value="1"/>
</dbReference>
<evidence type="ECO:0000256" key="6">
    <source>
        <dbReference type="ARBA" id="ARBA00022777"/>
    </source>
</evidence>
<dbReference type="PANTHER" id="PTHR43442:SF3">
    <property type="entry name" value="GLUCONOKINASE-RELATED"/>
    <property type="match status" value="1"/>
</dbReference>
<dbReference type="EMBL" id="CP002191">
    <property type="protein sequence ID" value="AFD25591.1"/>
    <property type="molecule type" value="Genomic_DNA"/>
</dbReference>
<dbReference type="eggNOG" id="COG3265">
    <property type="taxonomic scope" value="Bacteria"/>
</dbReference>
<dbReference type="STRING" id="745776.DGo_CA1664"/>
<comment type="similarity">
    <text evidence="2 10">Belongs to the gluconokinase GntK/GntV family.</text>
</comment>